<dbReference type="Gene3D" id="2.40.37.10">
    <property type="entry name" value="Lyase, Ornithine Decarboxylase, Chain A, domain 1"/>
    <property type="match status" value="1"/>
</dbReference>
<sequence length="206" mass="21018">MIADPPVRSAPLARISREAVRENAAGLAPGSTVGIAADALGHGADEVAAILLAHGLVPDPAGIENADRVLGLAEGTVSAMRMSGTVLSVKPLFAGEGVSYGYAHRAAHDTHVALVVGGYAQGIVRSLGGRASVTIAGERHPIVGRVAMDVCVVDIGDAPVWRGAEVVFFGDVSHGEPSVSDWASASGLTTLEIVTTVGLRSQRVWS</sequence>
<dbReference type="EMBL" id="BAAAOF010000001">
    <property type="protein sequence ID" value="GAA1912235.1"/>
    <property type="molecule type" value="Genomic_DNA"/>
</dbReference>
<gene>
    <name evidence="5" type="ORF">GCM10009775_01030</name>
</gene>
<evidence type="ECO:0000259" key="4">
    <source>
        <dbReference type="SMART" id="SM01005"/>
    </source>
</evidence>
<reference evidence="6" key="1">
    <citation type="journal article" date="2019" name="Int. J. Syst. Evol. Microbiol.">
        <title>The Global Catalogue of Microorganisms (GCM) 10K type strain sequencing project: providing services to taxonomists for standard genome sequencing and annotation.</title>
        <authorList>
            <consortium name="The Broad Institute Genomics Platform"/>
            <consortium name="The Broad Institute Genome Sequencing Center for Infectious Disease"/>
            <person name="Wu L."/>
            <person name="Ma J."/>
        </authorList>
    </citation>
    <scope>NUCLEOTIDE SEQUENCE [LARGE SCALE GENOMIC DNA]</scope>
    <source>
        <strain evidence="6">JCM 14900</strain>
    </source>
</reference>
<dbReference type="InterPro" id="IPR000821">
    <property type="entry name" value="Ala_racemase"/>
</dbReference>
<keyword evidence="3" id="KW-0413">Isomerase</keyword>
<evidence type="ECO:0000256" key="1">
    <source>
        <dbReference type="ARBA" id="ARBA00001933"/>
    </source>
</evidence>
<dbReference type="SUPFAM" id="SSF50621">
    <property type="entry name" value="Alanine racemase C-terminal domain-like"/>
    <property type="match status" value="1"/>
</dbReference>
<dbReference type="PANTHER" id="PTHR30511">
    <property type="entry name" value="ALANINE RACEMASE"/>
    <property type="match status" value="1"/>
</dbReference>
<name>A0ABP5AI82_9MICO</name>
<dbReference type="PANTHER" id="PTHR30511:SF0">
    <property type="entry name" value="ALANINE RACEMASE, CATABOLIC-RELATED"/>
    <property type="match status" value="1"/>
</dbReference>
<dbReference type="SMART" id="SM01005">
    <property type="entry name" value="Ala_racemase_C"/>
    <property type="match status" value="1"/>
</dbReference>
<keyword evidence="6" id="KW-1185">Reference proteome</keyword>
<evidence type="ECO:0000313" key="5">
    <source>
        <dbReference type="EMBL" id="GAA1912235.1"/>
    </source>
</evidence>
<comment type="cofactor">
    <cofactor evidence="1">
        <name>pyridoxal 5'-phosphate</name>
        <dbReference type="ChEBI" id="CHEBI:597326"/>
    </cofactor>
</comment>
<accession>A0ABP5AI82</accession>
<dbReference type="Proteomes" id="UP001501343">
    <property type="component" value="Unassembled WGS sequence"/>
</dbReference>
<dbReference type="Pfam" id="PF00842">
    <property type="entry name" value="Ala_racemase_C"/>
    <property type="match status" value="1"/>
</dbReference>
<protein>
    <recommendedName>
        <fullName evidence="4">Alanine racemase C-terminal domain-containing protein</fullName>
    </recommendedName>
</protein>
<evidence type="ECO:0000313" key="6">
    <source>
        <dbReference type="Proteomes" id="UP001501343"/>
    </source>
</evidence>
<evidence type="ECO:0000256" key="2">
    <source>
        <dbReference type="ARBA" id="ARBA00022898"/>
    </source>
</evidence>
<feature type="domain" description="Alanine racemase C-terminal" evidence="4">
    <location>
        <begin position="79"/>
        <end position="206"/>
    </location>
</feature>
<proteinExistence type="predicted"/>
<evidence type="ECO:0000256" key="3">
    <source>
        <dbReference type="ARBA" id="ARBA00023235"/>
    </source>
</evidence>
<dbReference type="RefSeq" id="WP_248149812.1">
    <property type="nucleotide sequence ID" value="NZ_BAAAOF010000001.1"/>
</dbReference>
<comment type="caution">
    <text evidence="5">The sequence shown here is derived from an EMBL/GenBank/DDBJ whole genome shotgun (WGS) entry which is preliminary data.</text>
</comment>
<keyword evidence="2" id="KW-0663">Pyridoxal phosphate</keyword>
<dbReference type="InterPro" id="IPR009006">
    <property type="entry name" value="Ala_racemase/Decarboxylase_C"/>
</dbReference>
<organism evidence="5 6">
    <name type="scientific">Microbacterium aoyamense</name>
    <dbReference type="NCBI Taxonomy" id="344166"/>
    <lineage>
        <taxon>Bacteria</taxon>
        <taxon>Bacillati</taxon>
        <taxon>Actinomycetota</taxon>
        <taxon>Actinomycetes</taxon>
        <taxon>Micrococcales</taxon>
        <taxon>Microbacteriaceae</taxon>
        <taxon>Microbacterium</taxon>
    </lineage>
</organism>
<dbReference type="InterPro" id="IPR011079">
    <property type="entry name" value="Ala_racemase_C"/>
</dbReference>